<dbReference type="Pfam" id="PF01814">
    <property type="entry name" value="Hemerythrin"/>
    <property type="match status" value="1"/>
</dbReference>
<dbReference type="RefSeq" id="WP_024080103.1">
    <property type="nucleotide sequence ID" value="NZ_CP027527.1"/>
</dbReference>
<proteinExistence type="predicted"/>
<organism evidence="2">
    <name type="scientific">Magnetospirillum gryphiswaldense</name>
    <dbReference type="NCBI Taxonomy" id="55518"/>
    <lineage>
        <taxon>Bacteria</taxon>
        <taxon>Pseudomonadati</taxon>
        <taxon>Pseudomonadota</taxon>
        <taxon>Alphaproteobacteria</taxon>
        <taxon>Rhodospirillales</taxon>
        <taxon>Rhodospirillaceae</taxon>
        <taxon>Magnetospirillum</taxon>
    </lineage>
</organism>
<evidence type="ECO:0000313" key="2">
    <source>
        <dbReference type="EMBL" id="CAM78139.1"/>
    </source>
</evidence>
<name>A4U5I2_9PROT</name>
<dbReference type="EMBL" id="CU459003">
    <property type="protein sequence ID" value="CAM78139.1"/>
    <property type="molecule type" value="Genomic_DNA"/>
</dbReference>
<reference evidence="2" key="1">
    <citation type="journal article" date="2007" name="J. Bacteriol.">
        <title>Comparative genome analysis of four magnetotactic bacteria reveals a complex set of group-specific genes implicated in magnetosome biomineralization and function.</title>
        <authorList>
            <person name="Richter M."/>
            <person name="Kube M."/>
            <person name="Bazylinski D.A."/>
            <person name="Lombardot T."/>
            <person name="Gloeckner F.O."/>
            <person name="Reinhardt R."/>
            <person name="Schueler D."/>
        </authorList>
    </citation>
    <scope>NUCLEOTIDE SEQUENCE</scope>
    <source>
        <strain evidence="2">MSR-1</strain>
    </source>
</reference>
<evidence type="ECO:0000259" key="1">
    <source>
        <dbReference type="Pfam" id="PF01814"/>
    </source>
</evidence>
<gene>
    <name evidence="2" type="ORF">MGR_4207</name>
</gene>
<dbReference type="Gene3D" id="1.20.120.520">
    <property type="entry name" value="nmb1532 protein domain like"/>
    <property type="match status" value="1"/>
</dbReference>
<accession>A4U5I2</accession>
<feature type="domain" description="Hemerythrin-like" evidence="1">
    <location>
        <begin position="3"/>
        <end position="134"/>
    </location>
</feature>
<protein>
    <recommendedName>
        <fullName evidence="1">Hemerythrin-like domain-containing protein</fullName>
    </recommendedName>
</protein>
<dbReference type="InterPro" id="IPR012312">
    <property type="entry name" value="Hemerythrin-like"/>
</dbReference>
<dbReference type="AlphaFoldDB" id="A4U5I2"/>
<sequence length="139" mass="15923">MRPTDTYRKHHQELRAIADRIEAVLDAAAIARDPTAAALAVRELFGKFSIHLALEDNSLYPRCLRHDDDGLRRVAQRFQTEMGDLGQRFDTYKRSWPGPLAITRDPPRFVADTIAMLQQLKARVGREESEFYDLVDKVA</sequence>